<protein>
    <submittedName>
        <fullName evidence="11">Zinc finger protein CONSTANS-LIKE 7</fullName>
    </submittedName>
</protein>
<sequence length="407" mass="45902">MVVDVETRAASVAGGRMAARACDACIKRSRASWYCPADDAFLCQSCDTSIHSANHLAKRHERVRLQSSSSSPELIKMTNTEDKTTSVWYEGFRRKARTPRNKGLAFEKLLQIDSNDPLVPELGGEEEDGDENEESLSCCVPVFDPSSDMLIDDNSFRLCPDGVYTNTNRKELGEIEKAIMDDDGLIEFFPLDMDLGSLTMDVESLLEEKQPFLEVKEPNDIGLVKEENNIGFEISYTALKRVKHEEEKEAKCANGEESEDEDKKTSLFLRLDYEAVITAWGSDGSPWKTGIKPEFNLGDCWRECLLEGNTCPTHVVGMGGYEELVSAVGLGTRQQGRSGGGSDGEREARVLRYREKRRTRLFSKKIRYEVRKLNAEQRPRIKGRFVKRTSCDEVTSCDLGLEWQQDF</sequence>
<accession>A0ABD1BD35</accession>
<dbReference type="PANTHER" id="PTHR31874:SF55">
    <property type="entry name" value="ZINC FINGER PROTEIN CONSTANS-LIKE 7"/>
    <property type="match status" value="1"/>
</dbReference>
<reference evidence="11 12" key="1">
    <citation type="submission" date="2024-04" db="EMBL/GenBank/DDBJ databases">
        <title>Genome assembly C_amara_ONT_v2.</title>
        <authorList>
            <person name="Yant L."/>
            <person name="Moore C."/>
            <person name="Slenker M."/>
        </authorList>
    </citation>
    <scope>NUCLEOTIDE SEQUENCE [LARGE SCALE GENOMIC DNA]</scope>
    <source>
        <tissue evidence="11">Leaf</tissue>
    </source>
</reference>
<evidence type="ECO:0000256" key="7">
    <source>
        <dbReference type="PROSITE-ProRule" id="PRU00024"/>
    </source>
</evidence>
<feature type="domain" description="B box-type" evidence="9">
    <location>
        <begin position="17"/>
        <end position="65"/>
    </location>
</feature>
<comment type="subcellular location">
    <subcellularLocation>
        <location evidence="1 8">Nucleus</location>
    </subcellularLocation>
</comment>
<dbReference type="InterPro" id="IPR052453">
    <property type="entry name" value="CONSTANS-like_ZF"/>
</dbReference>
<comment type="similarity">
    <text evidence="2">Belongs to the CONSTANS family.</text>
</comment>
<evidence type="ECO:0000313" key="11">
    <source>
        <dbReference type="EMBL" id="KAL1216830.1"/>
    </source>
</evidence>
<dbReference type="GO" id="GO:0008270">
    <property type="term" value="F:zinc ion binding"/>
    <property type="evidence" value="ECO:0007669"/>
    <property type="project" value="UniProtKB-KW"/>
</dbReference>
<keyword evidence="4 7" id="KW-0863">Zinc-finger</keyword>
<organism evidence="11 12">
    <name type="scientific">Cardamine amara subsp. amara</name>
    <dbReference type="NCBI Taxonomy" id="228776"/>
    <lineage>
        <taxon>Eukaryota</taxon>
        <taxon>Viridiplantae</taxon>
        <taxon>Streptophyta</taxon>
        <taxon>Embryophyta</taxon>
        <taxon>Tracheophyta</taxon>
        <taxon>Spermatophyta</taxon>
        <taxon>Magnoliopsida</taxon>
        <taxon>eudicotyledons</taxon>
        <taxon>Gunneridae</taxon>
        <taxon>Pentapetalae</taxon>
        <taxon>rosids</taxon>
        <taxon>malvids</taxon>
        <taxon>Brassicales</taxon>
        <taxon>Brassicaceae</taxon>
        <taxon>Cardamineae</taxon>
        <taxon>Cardamine</taxon>
    </lineage>
</organism>
<keyword evidence="6 8" id="KW-0539">Nucleus</keyword>
<evidence type="ECO:0000259" key="10">
    <source>
        <dbReference type="PROSITE" id="PS51017"/>
    </source>
</evidence>
<proteinExistence type="inferred from homology"/>
<gene>
    <name evidence="11" type="ORF">V5N11_025319</name>
</gene>
<dbReference type="Pfam" id="PF06203">
    <property type="entry name" value="CCT"/>
    <property type="match status" value="1"/>
</dbReference>
<dbReference type="InterPro" id="IPR000315">
    <property type="entry name" value="Znf_B-box"/>
</dbReference>
<evidence type="ECO:0000259" key="9">
    <source>
        <dbReference type="PROSITE" id="PS50119"/>
    </source>
</evidence>
<dbReference type="AlphaFoldDB" id="A0ABD1BD35"/>
<dbReference type="PROSITE" id="PS51017">
    <property type="entry name" value="CCT"/>
    <property type="match status" value="1"/>
</dbReference>
<feature type="domain" description="CCT" evidence="10">
    <location>
        <begin position="346"/>
        <end position="388"/>
    </location>
</feature>
<evidence type="ECO:0000256" key="3">
    <source>
        <dbReference type="ARBA" id="ARBA00022723"/>
    </source>
</evidence>
<dbReference type="Proteomes" id="UP001558713">
    <property type="component" value="Unassembled WGS sequence"/>
</dbReference>
<dbReference type="Pfam" id="PF00643">
    <property type="entry name" value="zf-B_box"/>
    <property type="match status" value="1"/>
</dbReference>
<dbReference type="GO" id="GO:0005634">
    <property type="term" value="C:nucleus"/>
    <property type="evidence" value="ECO:0007669"/>
    <property type="project" value="UniProtKB-SubCell"/>
</dbReference>
<dbReference type="PROSITE" id="PS50119">
    <property type="entry name" value="ZF_BBOX"/>
    <property type="match status" value="1"/>
</dbReference>
<evidence type="ECO:0000313" key="12">
    <source>
        <dbReference type="Proteomes" id="UP001558713"/>
    </source>
</evidence>
<keyword evidence="5" id="KW-0862">Zinc</keyword>
<dbReference type="EMBL" id="JBANAX010000259">
    <property type="protein sequence ID" value="KAL1216830.1"/>
    <property type="molecule type" value="Genomic_DNA"/>
</dbReference>
<evidence type="ECO:0000256" key="4">
    <source>
        <dbReference type="ARBA" id="ARBA00022771"/>
    </source>
</evidence>
<dbReference type="PANTHER" id="PTHR31874">
    <property type="entry name" value="CCT MOTIF FAMILY PROTEIN, EXPRESSED"/>
    <property type="match status" value="1"/>
</dbReference>
<dbReference type="CDD" id="cd19821">
    <property type="entry name" value="Bbox1_BBX-like"/>
    <property type="match status" value="1"/>
</dbReference>
<name>A0ABD1BD35_CARAN</name>
<evidence type="ECO:0000256" key="1">
    <source>
        <dbReference type="ARBA" id="ARBA00004123"/>
    </source>
</evidence>
<dbReference type="SMART" id="SM00336">
    <property type="entry name" value="BBOX"/>
    <property type="match status" value="1"/>
</dbReference>
<keyword evidence="12" id="KW-1185">Reference proteome</keyword>
<dbReference type="InterPro" id="IPR049808">
    <property type="entry name" value="CONSTANS-like_Bbox1"/>
</dbReference>
<evidence type="ECO:0000256" key="8">
    <source>
        <dbReference type="PROSITE-ProRule" id="PRU00357"/>
    </source>
</evidence>
<evidence type="ECO:0000256" key="6">
    <source>
        <dbReference type="ARBA" id="ARBA00023242"/>
    </source>
</evidence>
<evidence type="ECO:0000256" key="2">
    <source>
        <dbReference type="ARBA" id="ARBA00010024"/>
    </source>
</evidence>
<keyword evidence="3" id="KW-0479">Metal-binding</keyword>
<evidence type="ECO:0000256" key="5">
    <source>
        <dbReference type="ARBA" id="ARBA00022833"/>
    </source>
</evidence>
<dbReference type="InterPro" id="IPR010402">
    <property type="entry name" value="CCT_domain"/>
</dbReference>
<comment type="caution">
    <text evidence="11">The sequence shown here is derived from an EMBL/GenBank/DDBJ whole genome shotgun (WGS) entry which is preliminary data.</text>
</comment>